<evidence type="ECO:0000256" key="3">
    <source>
        <dbReference type="ARBA" id="ARBA00023125"/>
    </source>
</evidence>
<dbReference type="PANTHER" id="PTHR30346">
    <property type="entry name" value="TRANSCRIPTIONAL DUAL REGULATOR HCAR-RELATED"/>
    <property type="match status" value="1"/>
</dbReference>
<feature type="domain" description="HTH lysR-type" evidence="5">
    <location>
        <begin position="1"/>
        <end position="51"/>
    </location>
</feature>
<name>A0ABW2B8P7_9RHOB</name>
<dbReference type="InterPro" id="IPR000847">
    <property type="entry name" value="LysR_HTH_N"/>
</dbReference>
<keyword evidence="3" id="KW-0238">DNA-binding</keyword>
<comment type="similarity">
    <text evidence="1">Belongs to the LysR transcriptional regulatory family.</text>
</comment>
<reference evidence="7" key="1">
    <citation type="journal article" date="2019" name="Int. J. Syst. Evol. Microbiol.">
        <title>The Global Catalogue of Microorganisms (GCM) 10K type strain sequencing project: providing services to taxonomists for standard genome sequencing and annotation.</title>
        <authorList>
            <consortium name="The Broad Institute Genomics Platform"/>
            <consortium name="The Broad Institute Genome Sequencing Center for Infectious Disease"/>
            <person name="Wu L."/>
            <person name="Ma J."/>
        </authorList>
    </citation>
    <scope>NUCLEOTIDE SEQUENCE [LARGE SCALE GENOMIC DNA]</scope>
    <source>
        <strain evidence="7">CCUG 66188</strain>
    </source>
</reference>
<dbReference type="PRINTS" id="PR00039">
    <property type="entry name" value="HTHLYSR"/>
</dbReference>
<protein>
    <submittedName>
        <fullName evidence="6">LysR family transcriptional regulator</fullName>
    </submittedName>
</protein>
<dbReference type="Proteomes" id="UP001596353">
    <property type="component" value="Unassembled WGS sequence"/>
</dbReference>
<evidence type="ECO:0000259" key="5">
    <source>
        <dbReference type="PROSITE" id="PS50931"/>
    </source>
</evidence>
<comment type="caution">
    <text evidence="6">The sequence shown here is derived from an EMBL/GenBank/DDBJ whole genome shotgun (WGS) entry which is preliminary data.</text>
</comment>
<organism evidence="6 7">
    <name type="scientific">Sulfitobacter porphyrae</name>
    <dbReference type="NCBI Taxonomy" id="1246864"/>
    <lineage>
        <taxon>Bacteria</taxon>
        <taxon>Pseudomonadati</taxon>
        <taxon>Pseudomonadota</taxon>
        <taxon>Alphaproteobacteria</taxon>
        <taxon>Rhodobacterales</taxon>
        <taxon>Roseobacteraceae</taxon>
        <taxon>Sulfitobacter</taxon>
    </lineage>
</organism>
<sequence length="51" mass="5879">MRCFITVAEERNITRAARRLNIAQPALSRKIANLEHDLNLALFERSVRGSR</sequence>
<evidence type="ECO:0000256" key="2">
    <source>
        <dbReference type="ARBA" id="ARBA00023015"/>
    </source>
</evidence>
<dbReference type="InterPro" id="IPR036388">
    <property type="entry name" value="WH-like_DNA-bd_sf"/>
</dbReference>
<keyword evidence="7" id="KW-1185">Reference proteome</keyword>
<keyword evidence="2" id="KW-0805">Transcription regulation</keyword>
<evidence type="ECO:0000313" key="7">
    <source>
        <dbReference type="Proteomes" id="UP001596353"/>
    </source>
</evidence>
<evidence type="ECO:0000313" key="6">
    <source>
        <dbReference type="EMBL" id="MFC6761972.1"/>
    </source>
</evidence>
<proteinExistence type="inferred from homology"/>
<gene>
    <name evidence="6" type="ORF">ACFQFQ_24675</name>
</gene>
<dbReference type="InterPro" id="IPR036390">
    <property type="entry name" value="WH_DNA-bd_sf"/>
</dbReference>
<dbReference type="PROSITE" id="PS50931">
    <property type="entry name" value="HTH_LYSR"/>
    <property type="match status" value="1"/>
</dbReference>
<evidence type="ECO:0000256" key="1">
    <source>
        <dbReference type="ARBA" id="ARBA00009437"/>
    </source>
</evidence>
<dbReference type="Pfam" id="PF00126">
    <property type="entry name" value="HTH_1"/>
    <property type="match status" value="1"/>
</dbReference>
<dbReference type="PANTHER" id="PTHR30346:SF0">
    <property type="entry name" value="HCA OPERON TRANSCRIPTIONAL ACTIVATOR HCAR"/>
    <property type="match status" value="1"/>
</dbReference>
<dbReference type="EMBL" id="JBHSWG010000003">
    <property type="protein sequence ID" value="MFC6761972.1"/>
    <property type="molecule type" value="Genomic_DNA"/>
</dbReference>
<dbReference type="SUPFAM" id="SSF46785">
    <property type="entry name" value="Winged helix' DNA-binding domain"/>
    <property type="match status" value="1"/>
</dbReference>
<accession>A0ABW2B8P7</accession>
<keyword evidence="4" id="KW-0804">Transcription</keyword>
<evidence type="ECO:0000256" key="4">
    <source>
        <dbReference type="ARBA" id="ARBA00023163"/>
    </source>
</evidence>
<dbReference type="Gene3D" id="1.10.10.10">
    <property type="entry name" value="Winged helix-like DNA-binding domain superfamily/Winged helix DNA-binding domain"/>
    <property type="match status" value="1"/>
</dbReference>